<dbReference type="SUPFAM" id="SSF52540">
    <property type="entry name" value="P-loop containing nucleoside triphosphate hydrolases"/>
    <property type="match status" value="3"/>
</dbReference>
<dbReference type="GO" id="GO:0140359">
    <property type="term" value="F:ABC-type transporter activity"/>
    <property type="evidence" value="ECO:0007669"/>
    <property type="project" value="InterPro"/>
</dbReference>
<evidence type="ECO:0000313" key="14">
    <source>
        <dbReference type="Proteomes" id="UP000031036"/>
    </source>
</evidence>
<keyword evidence="14" id="KW-1185">Reference proteome</keyword>
<dbReference type="PROSITE" id="PS00211">
    <property type="entry name" value="ABC_TRANSPORTER_1"/>
    <property type="match status" value="2"/>
</dbReference>
<dbReference type="GO" id="GO:0012505">
    <property type="term" value="C:endomembrane system"/>
    <property type="evidence" value="ECO:0007669"/>
    <property type="project" value="UniProtKB-SubCell"/>
</dbReference>
<evidence type="ECO:0000256" key="4">
    <source>
        <dbReference type="ARBA" id="ARBA00022692"/>
    </source>
</evidence>
<evidence type="ECO:0000256" key="2">
    <source>
        <dbReference type="ARBA" id="ARBA00009726"/>
    </source>
</evidence>
<dbReference type="FunFam" id="3.40.50.300:FF:001792">
    <property type="entry name" value="Putative abc transporter"/>
    <property type="match status" value="1"/>
</dbReference>
<evidence type="ECO:0000256" key="7">
    <source>
        <dbReference type="ARBA" id="ARBA00022840"/>
    </source>
</evidence>
<keyword evidence="3" id="KW-0813">Transport</keyword>
<dbReference type="PANTHER" id="PTHR24223:SF434">
    <property type="entry name" value="MULTIDRUG RESISTANCE PROTEIN MRP-7"/>
    <property type="match status" value="1"/>
</dbReference>
<dbReference type="OrthoDB" id="6500128at2759"/>
<dbReference type="FunFam" id="3.40.50.300:FF:000163">
    <property type="entry name" value="Multidrug resistance-associated protein member 4"/>
    <property type="match status" value="1"/>
</dbReference>
<dbReference type="InterPro" id="IPR036640">
    <property type="entry name" value="ABC1_TM_sf"/>
</dbReference>
<feature type="transmembrane region" description="Helical" evidence="10">
    <location>
        <begin position="1039"/>
        <end position="1062"/>
    </location>
</feature>
<dbReference type="InterPro" id="IPR017871">
    <property type="entry name" value="ABC_transporter-like_CS"/>
</dbReference>
<keyword evidence="4 10" id="KW-0812">Transmembrane</keyword>
<keyword evidence="6" id="KW-0547">Nucleotide-binding</keyword>
<feature type="transmembrane region" description="Helical" evidence="10">
    <location>
        <begin position="15"/>
        <end position="39"/>
    </location>
</feature>
<evidence type="ECO:0000256" key="1">
    <source>
        <dbReference type="ARBA" id="ARBA00004127"/>
    </source>
</evidence>
<evidence type="ECO:0000256" key="5">
    <source>
        <dbReference type="ARBA" id="ARBA00022737"/>
    </source>
</evidence>
<feature type="domain" description="ABC transmembrane type-1" evidence="12">
    <location>
        <begin position="996"/>
        <end position="1192"/>
    </location>
</feature>
<feature type="transmembrane region" description="Helical" evidence="10">
    <location>
        <begin position="1445"/>
        <end position="1464"/>
    </location>
</feature>
<dbReference type="InterPro" id="IPR050173">
    <property type="entry name" value="ABC_transporter_C-like"/>
</dbReference>
<evidence type="ECO:0000256" key="9">
    <source>
        <dbReference type="ARBA" id="ARBA00023136"/>
    </source>
</evidence>
<feature type="domain" description="ABC transmembrane type-1" evidence="12">
    <location>
        <begin position="318"/>
        <end position="600"/>
    </location>
</feature>
<keyword evidence="5" id="KW-0677">Repeat</keyword>
<dbReference type="SMART" id="SM00382">
    <property type="entry name" value="AAA"/>
    <property type="match status" value="3"/>
</dbReference>
<evidence type="ECO:0000256" key="10">
    <source>
        <dbReference type="SAM" id="Phobius"/>
    </source>
</evidence>
<dbReference type="GO" id="GO:0016020">
    <property type="term" value="C:membrane"/>
    <property type="evidence" value="ECO:0007669"/>
    <property type="project" value="InterPro"/>
</dbReference>
<feature type="transmembrane region" description="Helical" evidence="10">
    <location>
        <begin position="125"/>
        <end position="143"/>
    </location>
</feature>
<dbReference type="CDD" id="cd03250">
    <property type="entry name" value="ABCC_MRP_domain1"/>
    <property type="match status" value="1"/>
</dbReference>
<feature type="domain" description="ABC transporter" evidence="11">
    <location>
        <begin position="1247"/>
        <end position="1504"/>
    </location>
</feature>
<feature type="domain" description="ABC transporter" evidence="11">
    <location>
        <begin position="1517"/>
        <end position="1751"/>
    </location>
</feature>
<feature type="transmembrane region" description="Helical" evidence="10">
    <location>
        <begin position="1420"/>
        <end position="1439"/>
    </location>
</feature>
<comment type="subcellular location">
    <subcellularLocation>
        <location evidence="1">Endomembrane system</location>
        <topology evidence="1">Multi-pass membrane protein</topology>
    </subcellularLocation>
</comment>
<name>A0A0B2W5C3_TOXCA</name>
<feature type="domain" description="ABC transmembrane type-1" evidence="12">
    <location>
        <begin position="1393"/>
        <end position="1480"/>
    </location>
</feature>
<comment type="similarity">
    <text evidence="2">Belongs to the ABC transporter superfamily. ABCC family. Conjugate transporter (TC 3.A.1.208) subfamily.</text>
</comment>
<dbReference type="InterPro" id="IPR003439">
    <property type="entry name" value="ABC_transporter-like_ATP-bd"/>
</dbReference>
<evidence type="ECO:0000259" key="12">
    <source>
        <dbReference type="PROSITE" id="PS50929"/>
    </source>
</evidence>
<dbReference type="InterPro" id="IPR027417">
    <property type="entry name" value="P-loop_NTPase"/>
</dbReference>
<dbReference type="CDD" id="cd18603">
    <property type="entry name" value="ABC_6TM_MRP1_2_3_6_D2_like"/>
    <property type="match status" value="1"/>
</dbReference>
<keyword evidence="7" id="KW-0067">ATP-binding</keyword>
<protein>
    <submittedName>
        <fullName evidence="13">Canalicular multispecific organic anion transporter 1</fullName>
    </submittedName>
</protein>
<dbReference type="GO" id="GO:0016887">
    <property type="term" value="F:ATP hydrolysis activity"/>
    <property type="evidence" value="ECO:0007669"/>
    <property type="project" value="InterPro"/>
</dbReference>
<evidence type="ECO:0000256" key="8">
    <source>
        <dbReference type="ARBA" id="ARBA00022989"/>
    </source>
</evidence>
<organism evidence="13 14">
    <name type="scientific">Toxocara canis</name>
    <name type="common">Canine roundworm</name>
    <dbReference type="NCBI Taxonomy" id="6265"/>
    <lineage>
        <taxon>Eukaryota</taxon>
        <taxon>Metazoa</taxon>
        <taxon>Ecdysozoa</taxon>
        <taxon>Nematoda</taxon>
        <taxon>Chromadorea</taxon>
        <taxon>Rhabditida</taxon>
        <taxon>Spirurina</taxon>
        <taxon>Ascaridomorpha</taxon>
        <taxon>Ascaridoidea</taxon>
        <taxon>Toxocaridae</taxon>
        <taxon>Toxocara</taxon>
    </lineage>
</organism>
<dbReference type="PROSITE" id="PS50929">
    <property type="entry name" value="ABC_TM1F"/>
    <property type="match status" value="3"/>
</dbReference>
<comment type="caution">
    <text evidence="13">The sequence shown here is derived from an EMBL/GenBank/DDBJ whole genome shotgun (WGS) entry which is preliminary data.</text>
</comment>
<keyword evidence="9 10" id="KW-0472">Membrane</keyword>
<dbReference type="STRING" id="6265.A0A0B2W5C3"/>
<feature type="transmembrane region" description="Helical" evidence="10">
    <location>
        <begin position="986"/>
        <end position="1008"/>
    </location>
</feature>
<feature type="transmembrane region" description="Helical" evidence="10">
    <location>
        <begin position="449"/>
        <end position="474"/>
    </location>
</feature>
<gene>
    <name evidence="13" type="primary">ABCC2</name>
    <name evidence="13" type="ORF">Tcan_18395</name>
</gene>
<dbReference type="FunFam" id="3.40.50.300:FF:000074">
    <property type="entry name" value="Multidrug resistance-associated protein 5 isoform 1"/>
    <property type="match status" value="1"/>
</dbReference>
<dbReference type="FunFam" id="1.20.1560.10:FF:000010">
    <property type="entry name" value="Multidrug resistance-associated ABC transporter"/>
    <property type="match status" value="1"/>
</dbReference>
<feature type="transmembrane region" description="Helical" evidence="10">
    <location>
        <begin position="93"/>
        <end position="113"/>
    </location>
</feature>
<dbReference type="InterPro" id="IPR011527">
    <property type="entry name" value="ABC1_TM_dom"/>
</dbReference>
<evidence type="ECO:0000256" key="3">
    <source>
        <dbReference type="ARBA" id="ARBA00022448"/>
    </source>
</evidence>
<dbReference type="SUPFAM" id="SSF90123">
    <property type="entry name" value="ABC transporter transmembrane region"/>
    <property type="match status" value="3"/>
</dbReference>
<feature type="transmembrane region" description="Helical" evidence="10">
    <location>
        <begin position="51"/>
        <end position="73"/>
    </location>
</feature>
<dbReference type="Gene3D" id="3.40.50.300">
    <property type="entry name" value="P-loop containing nucleotide triphosphate hydrolases"/>
    <property type="match status" value="3"/>
</dbReference>
<feature type="transmembrane region" description="Helical" evidence="10">
    <location>
        <begin position="1114"/>
        <end position="1132"/>
    </location>
</feature>
<evidence type="ECO:0000256" key="6">
    <source>
        <dbReference type="ARBA" id="ARBA00022741"/>
    </source>
</evidence>
<sequence>MGQFDGVEALCNGTFWHTVLVFTPCAFFWILFPIFLMQLHQMRIKNTYASLYWSLLLCVKLALTIILAVISLFLLGKAIYDSVSHHPVPTINFIYPIALVITMAGMSVCILLAKNYGMVTSGILHLTWVIFLVCGAPEFYAWIQTLAKSKLIRFMTFLTSNKASTATKAHHCFISRATHPPLWLHDRWIVELTKKFHRSTELDSSFLNRLTLWWFNPIPVLGARKDLEVEDLFQLNEGNTSASLAPRWEALWQPAMQKYNEKKRRLFVEESSVSYRKQLSINDEMKDDNADVTFKAIPEVKPPSIVWCLFRMFKYEILTAAATKVMSDVLQFASPFLLNLLIGFVSDPTSPIWLGVSYAVAMFASSEIRSFLINYYFFLMFRIGIKIQTTLTAAVYKKTLKLSSATRRNKTVGEIVNLMAIDVERFQLITPQIQQFWSCPFQITLALIYLFYTLGVSAICGVVVMLLFLPLNIISSITVKRWQMEQMKLKDERAKMCNEVLNGIKVIKLYAWEPPMEETIERIRARELALVRKAAFVRSAIDSFNTASPFIVALLTFMTYTLSSSDHILTPQVAFVSLTLFNQLRSPMTMIAFLIQQTVQAIVANKRLKEFFVADELDLKAIDRASTADGRTDVIEVANATFTWETKEKSAANSMVTDINLKVPRGNLIAVVGKVGSGKSSLLNALLGEMEKLRGYVGVRGHLAYVPQQPWIQNLTLRENITFGKKFDEKFYESVIEACALRPDIAILPQGDSTEIGEKGINLSGGQKARVSLARAVYQNYDVYLLDDPLSAVDSHVGKHIFNKVIGPNGLLKRKTRILVTHGVTYLAQANTIVVMDDGKITEIGKFGDLMANSGKFAEFMEECQTESEEKKEEDETMRKGTLHDEEGSVQEIIRSDFDGNDDFDTEEMTAEFQRHLSTISALADEASRRRSRIRTISQTSTASSIRASRKKAQLLMNGPGSKAAQLVEKEHAETGRVKFSVYLQYFRSATLLISALFFIFFASYAGFQLGRGIWLSKWSDANDEQAGNSDHLSLGVRLGVFAAFGIVEGVSFFISQVFLVLAGQNASKHLHTPLLHNLLRSPMSFFDTTPIGRILNRFGKDIDVIDQLLPLNFRYFVMCILNVLSTLIIIVVSTPVFAAVIVPLAAIYYASLRFYVPTSRQLKRLEGINRSPIYSHFGETIQGAASIRAFGKITETLNFAVRQISELETNIVAVERVKEYAETPTEAEWRIEGLELAKGWPRNGAIELHEYSTRYREGLDFVVRKLSATIKPAEKIGIVGRTGAGKSSLALALFRMVEAAEGEILIDDINIATLGLHDLRSNLTIIPQDPVLFSGSLRFNLDPFRLYDDHEIWTALELAHLKSFASGLPNGLNHVISEGGENISVGQRQLVDEFCKISEKRVDTFIRCKYLNLVSNRWLAVRLEFVGNCVVLFAALFAALSREWGIGITAGVAGLSISYALNITETLNFAVRQISELETNIVAVERVKEYAETPTEAEWRIEGLELAKGWPRNGAIELHEYSTRYREGLDFVVRKLSATIKPAEKIGIVGRTGAGKSSLALALFRMVEAAEGEILIDDINIATLGLHDLRSNLTIIPQDPVLFSGSLRFNLDPFRLYDDHEIWTALELAHLKSFASGLPNGLNHVISEGGENISVGQRQLVCLARALLRKSKVLILDEATAAVDLATDSLIQETIRREFKSSTVLTIAHRLNTILDYDRVMVLDKGRIYEFGSPQQLLANPYSAFYAMAKDAQIIA</sequence>
<proteinExistence type="inferred from homology"/>
<feature type="transmembrane region" description="Helical" evidence="10">
    <location>
        <begin position="1138"/>
        <end position="1157"/>
    </location>
</feature>
<feature type="domain" description="ABC transporter" evidence="11">
    <location>
        <begin position="635"/>
        <end position="863"/>
    </location>
</feature>
<dbReference type="CDD" id="cd18595">
    <property type="entry name" value="ABC_6TM_MRP1_2_3_6_D1_like"/>
    <property type="match status" value="1"/>
</dbReference>
<dbReference type="InterPro" id="IPR003593">
    <property type="entry name" value="AAA+_ATPase"/>
</dbReference>
<dbReference type="GO" id="GO:0005524">
    <property type="term" value="F:ATP binding"/>
    <property type="evidence" value="ECO:0007669"/>
    <property type="project" value="UniProtKB-KW"/>
</dbReference>
<accession>A0A0B2W5C3</accession>
<dbReference type="EMBL" id="JPKZ01000167">
    <property type="protein sequence ID" value="KHN88859.1"/>
    <property type="molecule type" value="Genomic_DNA"/>
</dbReference>
<dbReference type="Pfam" id="PF00664">
    <property type="entry name" value="ABC_membrane"/>
    <property type="match status" value="2"/>
</dbReference>
<dbReference type="CDD" id="cd03244">
    <property type="entry name" value="ABCC_MRP_domain2"/>
    <property type="match status" value="1"/>
</dbReference>
<dbReference type="Gene3D" id="1.20.1560.10">
    <property type="entry name" value="ABC transporter type 1, transmembrane domain"/>
    <property type="match status" value="3"/>
</dbReference>
<keyword evidence="8 10" id="KW-1133">Transmembrane helix</keyword>
<dbReference type="PROSITE" id="PS50893">
    <property type="entry name" value="ABC_TRANSPORTER_2"/>
    <property type="match status" value="3"/>
</dbReference>
<dbReference type="FunFam" id="1.20.1560.10:FF:000081">
    <property type="entry name" value="Protein CBG24505"/>
    <property type="match status" value="1"/>
</dbReference>
<evidence type="ECO:0000313" key="13">
    <source>
        <dbReference type="EMBL" id="KHN88859.1"/>
    </source>
</evidence>
<reference evidence="13 14" key="1">
    <citation type="submission" date="2014-11" db="EMBL/GenBank/DDBJ databases">
        <title>Genetic blueprint of the zoonotic pathogen Toxocara canis.</title>
        <authorList>
            <person name="Zhu X.-Q."/>
            <person name="Korhonen P.K."/>
            <person name="Cai H."/>
            <person name="Young N.D."/>
            <person name="Nejsum P."/>
            <person name="von Samson-Himmelstjerna G."/>
            <person name="Boag P.R."/>
            <person name="Tan P."/>
            <person name="Li Q."/>
            <person name="Min J."/>
            <person name="Yang Y."/>
            <person name="Wang X."/>
            <person name="Fang X."/>
            <person name="Hall R.S."/>
            <person name="Hofmann A."/>
            <person name="Sternberg P.W."/>
            <person name="Jex A.R."/>
            <person name="Gasser R.B."/>
        </authorList>
    </citation>
    <scope>NUCLEOTIDE SEQUENCE [LARGE SCALE GENOMIC DNA]</scope>
    <source>
        <strain evidence="13">PN_DK_2014</strain>
    </source>
</reference>
<dbReference type="Pfam" id="PF00005">
    <property type="entry name" value="ABC_tran"/>
    <property type="match status" value="3"/>
</dbReference>
<dbReference type="OMA" id="RLEIYMC"/>
<evidence type="ECO:0000259" key="11">
    <source>
        <dbReference type="PROSITE" id="PS50893"/>
    </source>
</evidence>
<dbReference type="PANTHER" id="PTHR24223">
    <property type="entry name" value="ATP-BINDING CASSETTE SUB-FAMILY C"/>
    <property type="match status" value="1"/>
</dbReference>
<dbReference type="Proteomes" id="UP000031036">
    <property type="component" value="Unassembled WGS sequence"/>
</dbReference>